<dbReference type="EMBL" id="REGN01007610">
    <property type="protein sequence ID" value="RNA05770.1"/>
    <property type="molecule type" value="Genomic_DNA"/>
</dbReference>
<protein>
    <submittedName>
        <fullName evidence="1">Uncharacterized protein</fullName>
    </submittedName>
</protein>
<dbReference type="AlphaFoldDB" id="A0A3M7Q2W0"/>
<evidence type="ECO:0000313" key="1">
    <source>
        <dbReference type="EMBL" id="RNA05770.1"/>
    </source>
</evidence>
<organism evidence="1 2">
    <name type="scientific">Brachionus plicatilis</name>
    <name type="common">Marine rotifer</name>
    <name type="synonym">Brachionus muelleri</name>
    <dbReference type="NCBI Taxonomy" id="10195"/>
    <lineage>
        <taxon>Eukaryota</taxon>
        <taxon>Metazoa</taxon>
        <taxon>Spiralia</taxon>
        <taxon>Gnathifera</taxon>
        <taxon>Rotifera</taxon>
        <taxon>Eurotatoria</taxon>
        <taxon>Monogononta</taxon>
        <taxon>Pseudotrocha</taxon>
        <taxon>Ploima</taxon>
        <taxon>Brachionidae</taxon>
        <taxon>Brachionus</taxon>
    </lineage>
</organism>
<name>A0A3M7Q2W0_BRAPC</name>
<evidence type="ECO:0000313" key="2">
    <source>
        <dbReference type="Proteomes" id="UP000276133"/>
    </source>
</evidence>
<dbReference type="Proteomes" id="UP000276133">
    <property type="component" value="Unassembled WGS sequence"/>
</dbReference>
<keyword evidence="2" id="KW-1185">Reference proteome</keyword>
<gene>
    <name evidence="1" type="ORF">BpHYR1_053627</name>
</gene>
<proteinExistence type="predicted"/>
<sequence length="89" mass="10696">MTQSWLYEVESVEFSHDQKVIALEYDNARNDIKMLAIFKQIPERKKGKKAHRALYLENIPGHFLNLKEIRLDMSFTSELKLLEKRIRYK</sequence>
<accession>A0A3M7Q2W0</accession>
<reference evidence="1 2" key="1">
    <citation type="journal article" date="2018" name="Sci. Rep.">
        <title>Genomic signatures of local adaptation to the degree of environmental predictability in rotifers.</title>
        <authorList>
            <person name="Franch-Gras L."/>
            <person name="Hahn C."/>
            <person name="Garcia-Roger E.M."/>
            <person name="Carmona M.J."/>
            <person name="Serra M."/>
            <person name="Gomez A."/>
        </authorList>
    </citation>
    <scope>NUCLEOTIDE SEQUENCE [LARGE SCALE GENOMIC DNA]</scope>
    <source>
        <strain evidence="1">HYR1</strain>
    </source>
</reference>
<comment type="caution">
    <text evidence="1">The sequence shown here is derived from an EMBL/GenBank/DDBJ whole genome shotgun (WGS) entry which is preliminary data.</text>
</comment>